<dbReference type="InterPro" id="IPR009057">
    <property type="entry name" value="Homeodomain-like_sf"/>
</dbReference>
<dbReference type="Pfam" id="PF12833">
    <property type="entry name" value="HTH_18"/>
    <property type="match status" value="1"/>
</dbReference>
<evidence type="ECO:0000256" key="1">
    <source>
        <dbReference type="ARBA" id="ARBA00023015"/>
    </source>
</evidence>
<accession>A0A4S4C4K2</accession>
<keyword evidence="2" id="KW-0238">DNA-binding</keyword>
<gene>
    <name evidence="6" type="ORF">E6C55_07020</name>
</gene>
<protein>
    <submittedName>
        <fullName evidence="6">Helix-turn-helix domain-containing protein</fullName>
    </submittedName>
</protein>
<dbReference type="PROSITE" id="PS00041">
    <property type="entry name" value="HTH_ARAC_FAMILY_1"/>
    <property type="match status" value="1"/>
</dbReference>
<evidence type="ECO:0000313" key="7">
    <source>
        <dbReference type="Proteomes" id="UP000310636"/>
    </source>
</evidence>
<evidence type="ECO:0000256" key="4">
    <source>
        <dbReference type="SAM" id="Phobius"/>
    </source>
</evidence>
<dbReference type="AlphaFoldDB" id="A0A4S4C4K2"/>
<dbReference type="InterPro" id="IPR018060">
    <property type="entry name" value="HTH_AraC"/>
</dbReference>
<comment type="caution">
    <text evidence="6">The sequence shown here is derived from an EMBL/GenBank/DDBJ whole genome shotgun (WGS) entry which is preliminary data.</text>
</comment>
<keyword evidence="7" id="KW-1185">Reference proteome</keyword>
<dbReference type="InterPro" id="IPR018062">
    <property type="entry name" value="HTH_AraC-typ_CS"/>
</dbReference>
<evidence type="ECO:0000256" key="2">
    <source>
        <dbReference type="ARBA" id="ARBA00023125"/>
    </source>
</evidence>
<dbReference type="SUPFAM" id="SSF46689">
    <property type="entry name" value="Homeodomain-like"/>
    <property type="match status" value="2"/>
</dbReference>
<dbReference type="PANTHER" id="PTHR43280">
    <property type="entry name" value="ARAC-FAMILY TRANSCRIPTIONAL REGULATOR"/>
    <property type="match status" value="1"/>
</dbReference>
<reference evidence="6 7" key="1">
    <citation type="submission" date="2019-04" db="EMBL/GenBank/DDBJ databases">
        <title>Cohnella sp. nov. isolated from preserved vegetables.</title>
        <authorList>
            <person name="Lin S.-Y."/>
            <person name="Hung M.-H."/>
            <person name="Young C.-C."/>
        </authorList>
    </citation>
    <scope>NUCLEOTIDE SEQUENCE [LARGE SCALE GENOMIC DNA]</scope>
    <source>
        <strain evidence="6 7">CC-MHH1044</strain>
    </source>
</reference>
<keyword evidence="4" id="KW-0472">Membrane</keyword>
<keyword evidence="1" id="KW-0805">Transcription regulation</keyword>
<evidence type="ECO:0000256" key="3">
    <source>
        <dbReference type="ARBA" id="ARBA00023163"/>
    </source>
</evidence>
<evidence type="ECO:0000259" key="5">
    <source>
        <dbReference type="PROSITE" id="PS01124"/>
    </source>
</evidence>
<sequence>MRRLNLNYYQKNLLVMFMVTCLPMAIIAISNYIVGVGQIESEINRNHRSQLRQINQTMESQLSHLETIGNQWAFNPIFNAELTEGDLRKKPGTTRDLLASLRILNESNPLIGNAVLYLEKDNLVVSDEEGINEIMDDAARQSYRELLDREPTLFWWEEPVSTLKYKNTVNIALVHKVAGTDGVPFGAIILFLEKTRLDEWLSALNPDGEGASLILKGNGDWVTNGRAGGAAFTELDEAVRTKAIEDWQDDGDFLLKQNGVDYSVSVGNVSRIGWKYVVATPISKLTAPVILVSKLGLAVSLLGLAIAVALTWLASRSIYRPVKKLVGVFKEGAVGATWSDKKDEFQFIEGKWRNLIHESRQLNVKLEQSSQTLKEGFYLQLLQGHMGFFSESELKERMAMHGWSPEDKGFAIMLLRMDGIADAKGKFYEGDEQLATFAAVNITQDVLRSQSVEAEVVNFYDLSFAVVLSFPEERTRERIKSDLFHLSGQLIDILTRFTRLRFTVGVGKLVHLAQDIYISLEEVREALRFRDLGKHEQIIDMDNVLPHESVRVQYPFEAESEIIQALKLGMEEEVGDLLERFVEELRQSQGKELLFQQGMLQLLGSILHALLKSGANPAALLRGGNLYEQLSAAKDPDEMLRWMKGRIIAPYIEELSHTRERMMQRIVDRVIDTIRDRYASPISLESCADENGVTSYNLSKEFKLYTGINFIDYLTNVRLEKAKELLRTTDMRMNAIAEAVGYQPTYFIRLFKKIEGVTPGRYRDSHAEAGGADT</sequence>
<feature type="domain" description="HTH araC/xylS-type" evidence="5">
    <location>
        <begin position="668"/>
        <end position="765"/>
    </location>
</feature>
<keyword evidence="3" id="KW-0804">Transcription</keyword>
<dbReference type="PANTHER" id="PTHR43280:SF28">
    <property type="entry name" value="HTH-TYPE TRANSCRIPTIONAL ACTIVATOR RHAS"/>
    <property type="match status" value="1"/>
</dbReference>
<dbReference type="Proteomes" id="UP000310636">
    <property type="component" value="Unassembled WGS sequence"/>
</dbReference>
<dbReference type="Gene3D" id="1.10.10.60">
    <property type="entry name" value="Homeodomain-like"/>
    <property type="match status" value="2"/>
</dbReference>
<name>A0A4S4C4K2_9BACL</name>
<dbReference type="InterPro" id="IPR041522">
    <property type="entry name" value="CdaR_GGDEF"/>
</dbReference>
<dbReference type="EMBL" id="SSOB01000007">
    <property type="protein sequence ID" value="THF82129.1"/>
    <property type="molecule type" value="Genomic_DNA"/>
</dbReference>
<proteinExistence type="predicted"/>
<dbReference type="OrthoDB" id="1975037at2"/>
<evidence type="ECO:0000313" key="6">
    <source>
        <dbReference type="EMBL" id="THF82129.1"/>
    </source>
</evidence>
<organism evidence="6 7">
    <name type="scientific">Cohnella fermenti</name>
    <dbReference type="NCBI Taxonomy" id="2565925"/>
    <lineage>
        <taxon>Bacteria</taxon>
        <taxon>Bacillati</taxon>
        <taxon>Bacillota</taxon>
        <taxon>Bacilli</taxon>
        <taxon>Bacillales</taxon>
        <taxon>Paenibacillaceae</taxon>
        <taxon>Cohnella</taxon>
    </lineage>
</organism>
<dbReference type="RefSeq" id="WP_136369068.1">
    <property type="nucleotide sequence ID" value="NZ_SSOB01000007.1"/>
</dbReference>
<keyword evidence="4" id="KW-0812">Transmembrane</keyword>
<keyword evidence="4" id="KW-1133">Transmembrane helix</keyword>
<dbReference type="SMART" id="SM00342">
    <property type="entry name" value="HTH_ARAC"/>
    <property type="match status" value="1"/>
</dbReference>
<dbReference type="PROSITE" id="PS01124">
    <property type="entry name" value="HTH_ARAC_FAMILY_2"/>
    <property type="match status" value="1"/>
</dbReference>
<dbReference type="Pfam" id="PF17853">
    <property type="entry name" value="GGDEF_2"/>
    <property type="match status" value="1"/>
</dbReference>
<dbReference type="GO" id="GO:0003700">
    <property type="term" value="F:DNA-binding transcription factor activity"/>
    <property type="evidence" value="ECO:0007669"/>
    <property type="project" value="InterPro"/>
</dbReference>
<feature type="transmembrane region" description="Helical" evidence="4">
    <location>
        <begin position="12"/>
        <end position="34"/>
    </location>
</feature>
<dbReference type="GO" id="GO:0043565">
    <property type="term" value="F:sequence-specific DNA binding"/>
    <property type="evidence" value="ECO:0007669"/>
    <property type="project" value="InterPro"/>
</dbReference>